<proteinExistence type="predicted"/>
<name>A0A2R6NJG6_9APHY</name>
<dbReference type="AlphaFoldDB" id="A0A2R6NJG6"/>
<evidence type="ECO:0000313" key="1">
    <source>
        <dbReference type="EMBL" id="PSR72520.1"/>
    </source>
</evidence>
<gene>
    <name evidence="1" type="ORF">PHLCEN_2v11620</name>
</gene>
<protein>
    <submittedName>
        <fullName evidence="1">Uncharacterized protein</fullName>
    </submittedName>
</protein>
<comment type="caution">
    <text evidence="1">The sequence shown here is derived from an EMBL/GenBank/DDBJ whole genome shotgun (WGS) entry which is preliminary data.</text>
</comment>
<evidence type="ECO:0000313" key="2">
    <source>
        <dbReference type="Proteomes" id="UP000186601"/>
    </source>
</evidence>
<reference evidence="1 2" key="1">
    <citation type="submission" date="2018-02" db="EMBL/GenBank/DDBJ databases">
        <title>Genome sequence of the basidiomycete white-rot fungus Phlebia centrifuga.</title>
        <authorList>
            <person name="Granchi Z."/>
            <person name="Peng M."/>
            <person name="de Vries R.P."/>
            <person name="Hilden K."/>
            <person name="Makela M.R."/>
            <person name="Grigoriev I."/>
            <person name="Riley R."/>
        </authorList>
    </citation>
    <scope>NUCLEOTIDE SEQUENCE [LARGE SCALE GENOMIC DNA]</scope>
    <source>
        <strain evidence="1 2">FBCC195</strain>
    </source>
</reference>
<sequence length="179" mass="20113">MSKRTAPAPPQLHPCAMPAEQARLIPSARFQFNPMTSVRLCLGMVVSRIGHGDGSSFEPHAIIRNPDTFRLEEEPTHPIAVGMHIQLYYIHRGDVLKFGYRDGELAVVEEIEAVGRSWTQFRVRYSMHAGFAHLLVPSMHATWSSEWANIYAYLEAYQQLPTLCLESPVLLPKGTATLN</sequence>
<dbReference type="Proteomes" id="UP000186601">
    <property type="component" value="Unassembled WGS sequence"/>
</dbReference>
<keyword evidence="2" id="KW-1185">Reference proteome</keyword>
<accession>A0A2R6NJG6</accession>
<organism evidence="1 2">
    <name type="scientific">Hermanssonia centrifuga</name>
    <dbReference type="NCBI Taxonomy" id="98765"/>
    <lineage>
        <taxon>Eukaryota</taxon>
        <taxon>Fungi</taxon>
        <taxon>Dikarya</taxon>
        <taxon>Basidiomycota</taxon>
        <taxon>Agaricomycotina</taxon>
        <taxon>Agaricomycetes</taxon>
        <taxon>Polyporales</taxon>
        <taxon>Meruliaceae</taxon>
        <taxon>Hermanssonia</taxon>
    </lineage>
</organism>
<dbReference type="EMBL" id="MLYV02001160">
    <property type="protein sequence ID" value="PSR72520.1"/>
    <property type="molecule type" value="Genomic_DNA"/>
</dbReference>